<dbReference type="Pfam" id="PF06551">
    <property type="entry name" value="DUF1120"/>
    <property type="match status" value="1"/>
</dbReference>
<dbReference type="InterPro" id="IPR010546">
    <property type="entry name" value="DUF1120"/>
</dbReference>
<gene>
    <name evidence="2" type="ordered locus">PputGB1_1134</name>
</gene>
<evidence type="ECO:0000256" key="1">
    <source>
        <dbReference type="SAM" id="SignalP"/>
    </source>
</evidence>
<evidence type="ECO:0008006" key="4">
    <source>
        <dbReference type="Google" id="ProtNLM"/>
    </source>
</evidence>
<dbReference type="Proteomes" id="UP000002157">
    <property type="component" value="Chromosome"/>
</dbReference>
<name>B0KS87_PSEPG</name>
<organism evidence="2 3">
    <name type="scientific">Pseudomonas putida (strain GB-1)</name>
    <dbReference type="NCBI Taxonomy" id="76869"/>
    <lineage>
        <taxon>Bacteria</taxon>
        <taxon>Pseudomonadati</taxon>
        <taxon>Pseudomonadota</taxon>
        <taxon>Gammaproteobacteria</taxon>
        <taxon>Pseudomonadales</taxon>
        <taxon>Pseudomonadaceae</taxon>
        <taxon>Pseudomonas</taxon>
    </lineage>
</organism>
<feature type="signal peptide" evidence="1">
    <location>
        <begin position="1"/>
        <end position="33"/>
    </location>
</feature>
<evidence type="ECO:0000313" key="3">
    <source>
        <dbReference type="Proteomes" id="UP000002157"/>
    </source>
</evidence>
<dbReference type="EMBL" id="CP000926">
    <property type="protein sequence ID" value="ABY97042.1"/>
    <property type="molecule type" value="Genomic_DNA"/>
</dbReference>
<protein>
    <recommendedName>
        <fullName evidence="4">DUF1120 domain-containing protein</fullName>
    </recommendedName>
</protein>
<accession>B0KS87</accession>
<dbReference type="AlphaFoldDB" id="B0KS87"/>
<feature type="chain" id="PRO_5002751001" description="DUF1120 domain-containing protein" evidence="1">
    <location>
        <begin position="34"/>
        <end position="382"/>
    </location>
</feature>
<dbReference type="RefSeq" id="WP_012270822.1">
    <property type="nucleotide sequence ID" value="NC_010322.1"/>
</dbReference>
<dbReference type="HOGENOM" id="CLU_739385_0_0_6"/>
<sequence length="382" mass="40852">MKRPPHAAMRSECVCRQLCLALLLMGMSCAAAAQGCQITLGQPQIDYGKVNKTQLQKQGNRYLLGERHLQMTVQCSRDTDMVLSYLADGINGDVFGFAERGQYSLLLSDARLDGRPVALGAASARSPWQMKGDKVHWLPAMQLAPLEANVPLQGTTFTARLTVDAWLDATSDLSSTAELQASGMMAVDDAAVSLALQANVVPAACKLHLGNDGLVDFGVIATGELSASKTSTLRRSLSAAVTCDSPTRFALRAIDNRQSGTFAHVQGLARSVLFGAGKKASDSLAWSLRFDGAVVGDGLALQPLYSSQGGAGWEPTPRTAFLHTDNRLHGFAASERTAAGPTLIRQLDAMLMVELYVAPMRQLDLRDETLIDGAATLELIYL</sequence>
<evidence type="ECO:0000313" key="2">
    <source>
        <dbReference type="EMBL" id="ABY97042.1"/>
    </source>
</evidence>
<dbReference type="KEGG" id="ppg:PputGB1_1134"/>
<reference evidence="2 3" key="1">
    <citation type="submission" date="2008-01" db="EMBL/GenBank/DDBJ databases">
        <title>Complete sequence of Pseudomonas putida GB-1.</title>
        <authorList>
            <consortium name="US DOE Joint Genome Institute"/>
            <person name="Copeland A."/>
            <person name="Lucas S."/>
            <person name="Lapidus A."/>
            <person name="Barry K."/>
            <person name="Glavina del Rio T."/>
            <person name="Dalin E."/>
            <person name="Tice H."/>
            <person name="Pitluck S."/>
            <person name="Bruce D."/>
            <person name="Goodwin L."/>
            <person name="Chertkov O."/>
            <person name="Brettin T."/>
            <person name="Detter J.C."/>
            <person name="Han C."/>
            <person name="Kuske C.R."/>
            <person name="Schmutz J."/>
            <person name="Larimer F."/>
            <person name="Land M."/>
            <person name="Hauser L."/>
            <person name="Kyrpides N."/>
            <person name="Kim E."/>
            <person name="McCarthy J.K."/>
            <person name="Richardson P."/>
        </authorList>
    </citation>
    <scope>NUCLEOTIDE SEQUENCE [LARGE SCALE GENOMIC DNA]</scope>
    <source>
        <strain evidence="2 3">GB-1</strain>
    </source>
</reference>
<dbReference type="PROSITE" id="PS51257">
    <property type="entry name" value="PROKAR_LIPOPROTEIN"/>
    <property type="match status" value="1"/>
</dbReference>
<proteinExistence type="predicted"/>
<keyword evidence="1" id="KW-0732">Signal</keyword>